<evidence type="ECO:0000313" key="8">
    <source>
        <dbReference type="Proteomes" id="UP000738126"/>
    </source>
</evidence>
<evidence type="ECO:0000256" key="6">
    <source>
        <dbReference type="SAM" id="Phobius"/>
    </source>
</evidence>
<name>A0ABS1E3M3_9GAMM</name>
<gene>
    <name evidence="7" type="ORF">CKO13_03395</name>
</gene>
<keyword evidence="4 6" id="KW-1133">Transmembrane helix</keyword>
<evidence type="ECO:0000256" key="5">
    <source>
        <dbReference type="ARBA" id="ARBA00023136"/>
    </source>
</evidence>
<comment type="caution">
    <text evidence="7">The sequence shown here is derived from an EMBL/GenBank/DDBJ whole genome shotgun (WGS) entry which is preliminary data.</text>
</comment>
<proteinExistence type="predicted"/>
<dbReference type="RefSeq" id="WP_200256833.1">
    <property type="nucleotide sequence ID" value="NZ_NRSH01000022.1"/>
</dbReference>
<feature type="transmembrane region" description="Helical" evidence="6">
    <location>
        <begin position="37"/>
        <end position="60"/>
    </location>
</feature>
<evidence type="ECO:0000256" key="4">
    <source>
        <dbReference type="ARBA" id="ARBA00022989"/>
    </source>
</evidence>
<keyword evidence="5 6" id="KW-0472">Membrane</keyword>
<sequence>ASAAAAAGAGAAIALLPTAYFAAKVFSQRPGTAPRALLRAIYVGEAVKLILTAALFMIALRWLSGDFLALITTYAAALGTYWFMFWGTLRT</sequence>
<dbReference type="InterPro" id="IPR005598">
    <property type="entry name" value="ATP_synth_I"/>
</dbReference>
<feature type="non-terminal residue" evidence="7">
    <location>
        <position position="1"/>
    </location>
</feature>
<evidence type="ECO:0000256" key="2">
    <source>
        <dbReference type="ARBA" id="ARBA00022475"/>
    </source>
</evidence>
<dbReference type="EMBL" id="NRSH01000022">
    <property type="protein sequence ID" value="MBK1726080.1"/>
    <property type="molecule type" value="Genomic_DNA"/>
</dbReference>
<keyword evidence="3 6" id="KW-0812">Transmembrane</keyword>
<keyword evidence="2" id="KW-1003">Cell membrane</keyword>
<evidence type="ECO:0000313" key="7">
    <source>
        <dbReference type="EMBL" id="MBK1726080.1"/>
    </source>
</evidence>
<organism evidence="7 8">
    <name type="scientific">Halorhodospira neutriphila</name>
    <dbReference type="NCBI Taxonomy" id="168379"/>
    <lineage>
        <taxon>Bacteria</taxon>
        <taxon>Pseudomonadati</taxon>
        <taxon>Pseudomonadota</taxon>
        <taxon>Gammaproteobacteria</taxon>
        <taxon>Chromatiales</taxon>
        <taxon>Ectothiorhodospiraceae</taxon>
        <taxon>Halorhodospira</taxon>
    </lineage>
</organism>
<evidence type="ECO:0000256" key="3">
    <source>
        <dbReference type="ARBA" id="ARBA00022692"/>
    </source>
</evidence>
<accession>A0ABS1E3M3</accession>
<reference evidence="7 8" key="1">
    <citation type="journal article" date="2020" name="Microorganisms">
        <title>Osmotic Adaptation and Compatible Solute Biosynthesis of Phototrophic Bacteria as Revealed from Genome Analyses.</title>
        <authorList>
            <person name="Imhoff J.F."/>
            <person name="Rahn T."/>
            <person name="Kunzel S."/>
            <person name="Keller A."/>
            <person name="Neulinger S.C."/>
        </authorList>
    </citation>
    <scope>NUCLEOTIDE SEQUENCE [LARGE SCALE GENOMIC DNA]</scope>
    <source>
        <strain evidence="7 8">DSM 15116</strain>
    </source>
</reference>
<evidence type="ECO:0000256" key="1">
    <source>
        <dbReference type="ARBA" id="ARBA00004651"/>
    </source>
</evidence>
<feature type="transmembrane region" description="Helical" evidence="6">
    <location>
        <begin position="67"/>
        <end position="89"/>
    </location>
</feature>
<dbReference type="Pfam" id="PF03899">
    <property type="entry name" value="ATP-synt_I"/>
    <property type="match status" value="1"/>
</dbReference>
<protein>
    <recommendedName>
        <fullName evidence="9">ATP synthase protein I</fullName>
    </recommendedName>
</protein>
<evidence type="ECO:0008006" key="9">
    <source>
        <dbReference type="Google" id="ProtNLM"/>
    </source>
</evidence>
<dbReference type="Proteomes" id="UP000738126">
    <property type="component" value="Unassembled WGS sequence"/>
</dbReference>
<comment type="subcellular location">
    <subcellularLocation>
        <location evidence="1">Cell membrane</location>
        <topology evidence="1">Multi-pass membrane protein</topology>
    </subcellularLocation>
</comment>
<keyword evidence="8" id="KW-1185">Reference proteome</keyword>